<gene>
    <name evidence="1" type="ORF">E3T51_02010</name>
</gene>
<name>A0A4V3IXH0_9MICO</name>
<dbReference type="Gene3D" id="2.60.40.10">
    <property type="entry name" value="Immunoglobulins"/>
    <property type="match status" value="1"/>
</dbReference>
<accession>A0A4V3IXH0</accession>
<dbReference type="AlphaFoldDB" id="A0A4V3IXH0"/>
<dbReference type="Proteomes" id="UP000297626">
    <property type="component" value="Unassembled WGS sequence"/>
</dbReference>
<evidence type="ECO:0008006" key="3">
    <source>
        <dbReference type="Google" id="ProtNLM"/>
    </source>
</evidence>
<organism evidence="1 2">
    <name type="scientific">Cryobacterium serini</name>
    <dbReference type="NCBI Taxonomy" id="1259201"/>
    <lineage>
        <taxon>Bacteria</taxon>
        <taxon>Bacillati</taxon>
        <taxon>Actinomycetota</taxon>
        <taxon>Actinomycetes</taxon>
        <taxon>Micrococcales</taxon>
        <taxon>Microbacteriaceae</taxon>
        <taxon>Cryobacterium</taxon>
    </lineage>
</organism>
<reference evidence="1 2" key="1">
    <citation type="submission" date="2019-03" db="EMBL/GenBank/DDBJ databases">
        <title>Genomics of glacier-inhabiting Cryobacterium strains.</title>
        <authorList>
            <person name="Liu Q."/>
            <person name="Xin Y.-H."/>
        </authorList>
    </citation>
    <scope>NUCLEOTIDE SEQUENCE [LARGE SCALE GENOMIC DNA]</scope>
    <source>
        <strain evidence="1 2">Sr54</strain>
    </source>
</reference>
<sequence>MAGTADQTITLDTTAPTVAIAGGSSLTTADGTPTISGTTDAPVGTAVAVTVAGQMLATTVVDGGTWSVTAAALGEGE</sequence>
<dbReference type="InterPro" id="IPR013783">
    <property type="entry name" value="Ig-like_fold"/>
</dbReference>
<dbReference type="EMBL" id="SOHN01000005">
    <property type="protein sequence ID" value="TFD90736.1"/>
    <property type="molecule type" value="Genomic_DNA"/>
</dbReference>
<evidence type="ECO:0000313" key="2">
    <source>
        <dbReference type="Proteomes" id="UP000297626"/>
    </source>
</evidence>
<proteinExistence type="predicted"/>
<comment type="caution">
    <text evidence="1">The sequence shown here is derived from an EMBL/GenBank/DDBJ whole genome shotgun (WGS) entry which is preliminary data.</text>
</comment>
<dbReference type="GO" id="GO:0005975">
    <property type="term" value="P:carbohydrate metabolic process"/>
    <property type="evidence" value="ECO:0007669"/>
    <property type="project" value="UniProtKB-ARBA"/>
</dbReference>
<feature type="non-terminal residue" evidence="1">
    <location>
        <position position="77"/>
    </location>
</feature>
<keyword evidence="2" id="KW-1185">Reference proteome</keyword>
<evidence type="ECO:0000313" key="1">
    <source>
        <dbReference type="EMBL" id="TFD90736.1"/>
    </source>
</evidence>
<protein>
    <recommendedName>
        <fullName evidence="3">Bacterial Ig domain-containing protein</fullName>
    </recommendedName>
</protein>